<dbReference type="EMBL" id="CP097289">
    <property type="protein sequence ID" value="UQT53825.1"/>
    <property type="molecule type" value="Genomic_DNA"/>
</dbReference>
<keyword evidence="2" id="KW-1185">Reference proteome</keyword>
<gene>
    <name evidence="1" type="ORF">M4V62_01335</name>
</gene>
<protein>
    <recommendedName>
        <fullName evidence="3">SUKH-4 immunity protein</fullName>
    </recommendedName>
</protein>
<proteinExistence type="predicted"/>
<dbReference type="RefSeq" id="WP_249585323.1">
    <property type="nucleotide sequence ID" value="NZ_BAAAQL010000045.1"/>
</dbReference>
<evidence type="ECO:0000313" key="1">
    <source>
        <dbReference type="EMBL" id="UQT53825.1"/>
    </source>
</evidence>
<name>A0ABY4PKE0_9ACTN</name>
<accession>A0ABY4PKE0</accession>
<reference evidence="1 2" key="1">
    <citation type="submission" date="2022-05" db="EMBL/GenBank/DDBJ databases">
        <authorList>
            <person name="Zhou X."/>
            <person name="Li K."/>
            <person name="Man Y."/>
        </authorList>
    </citation>
    <scope>NUCLEOTIDE SEQUENCE [LARGE SCALE GENOMIC DNA]</scope>
    <source>
        <strain evidence="1 2">MS405</strain>
    </source>
</reference>
<organism evidence="1 2">
    <name type="scientific">Streptomyces durmitorensis</name>
    <dbReference type="NCBI Taxonomy" id="319947"/>
    <lineage>
        <taxon>Bacteria</taxon>
        <taxon>Bacillati</taxon>
        <taxon>Actinomycetota</taxon>
        <taxon>Actinomycetes</taxon>
        <taxon>Kitasatosporales</taxon>
        <taxon>Streptomycetaceae</taxon>
        <taxon>Streptomyces</taxon>
    </lineage>
</organism>
<evidence type="ECO:0000313" key="2">
    <source>
        <dbReference type="Proteomes" id="UP000829992"/>
    </source>
</evidence>
<sequence>MSDDTWEALKATPIAEMRRRAAIIHTLVDVSPTAVEGAERFAWNDSGGQSAVWYFAPDGRAMLLTFDHESDLNLYAEGTYALQESLYGGVPADLVQLVRNRPENYESLNLTEAGTDETIHYAGGVFWFDGKQWRAAEGFLDHCEQEGLDAMAESGFGYCLDDYLLGQEFTPEAFVAYRDADNWYDSAEEKDQALAATREIFIRHG</sequence>
<dbReference type="Proteomes" id="UP000829992">
    <property type="component" value="Chromosome"/>
</dbReference>
<evidence type="ECO:0008006" key="3">
    <source>
        <dbReference type="Google" id="ProtNLM"/>
    </source>
</evidence>